<reference evidence="3" key="1">
    <citation type="submission" date="2021-01" db="EMBL/GenBank/DDBJ databases">
        <title>Fulvivirga kasyanovii gen. nov., sp nov., a novel member of the phylum Bacteroidetes isolated from seawater in a mussel farm.</title>
        <authorList>
            <person name="Zhao L.-H."/>
            <person name="Wang Z.-J."/>
        </authorList>
    </citation>
    <scope>NUCLEOTIDE SEQUENCE</scope>
    <source>
        <strain evidence="3">29W222</strain>
    </source>
</reference>
<dbReference type="AlphaFoldDB" id="A0A937FSQ5"/>
<dbReference type="Proteomes" id="UP000614216">
    <property type="component" value="Unassembled WGS sequence"/>
</dbReference>
<evidence type="ECO:0000313" key="4">
    <source>
        <dbReference type="Proteomes" id="UP000614216"/>
    </source>
</evidence>
<keyword evidence="2" id="KW-1133">Transmembrane helix</keyword>
<proteinExistence type="predicted"/>
<dbReference type="InterPro" id="IPR036365">
    <property type="entry name" value="PGBD-like_sf"/>
</dbReference>
<evidence type="ECO:0000256" key="1">
    <source>
        <dbReference type="SAM" id="MobiDB-lite"/>
    </source>
</evidence>
<feature type="transmembrane region" description="Helical" evidence="2">
    <location>
        <begin position="6"/>
        <end position="26"/>
    </location>
</feature>
<evidence type="ECO:0000256" key="2">
    <source>
        <dbReference type="SAM" id="Phobius"/>
    </source>
</evidence>
<keyword evidence="2" id="KW-0472">Membrane</keyword>
<dbReference type="SUPFAM" id="SSF47090">
    <property type="entry name" value="PGBD-like"/>
    <property type="match status" value="1"/>
</dbReference>
<gene>
    <name evidence="3" type="ORF">JMN32_00085</name>
</gene>
<comment type="caution">
    <text evidence="3">The sequence shown here is derived from an EMBL/GenBank/DDBJ whole genome shotgun (WGS) entry which is preliminary data.</text>
</comment>
<sequence>MMTGKQIWIMAGVATGLTGIGLYMYYQDREKKKVVARQLAASLMQSVQSRPSKPITPKQTIVPAKPEFPKGDGFPLRLGSEGKRVERLQVWLMRNFGGVGTVNGKFDKTTEERLLRYLKTRELNEETYNKYRMEKPVYEQIIK</sequence>
<evidence type="ECO:0000313" key="3">
    <source>
        <dbReference type="EMBL" id="MBL6444685.1"/>
    </source>
</evidence>
<feature type="region of interest" description="Disordered" evidence="1">
    <location>
        <begin position="46"/>
        <end position="75"/>
    </location>
</feature>
<organism evidence="3 4">
    <name type="scientific">Fulvivirga marina</name>
    <dbReference type="NCBI Taxonomy" id="2494733"/>
    <lineage>
        <taxon>Bacteria</taxon>
        <taxon>Pseudomonadati</taxon>
        <taxon>Bacteroidota</taxon>
        <taxon>Cytophagia</taxon>
        <taxon>Cytophagales</taxon>
        <taxon>Fulvivirgaceae</taxon>
        <taxon>Fulvivirga</taxon>
    </lineage>
</organism>
<keyword evidence="4" id="KW-1185">Reference proteome</keyword>
<dbReference type="EMBL" id="JAEUGD010000001">
    <property type="protein sequence ID" value="MBL6444685.1"/>
    <property type="molecule type" value="Genomic_DNA"/>
</dbReference>
<dbReference type="Gene3D" id="1.10.101.10">
    <property type="entry name" value="PGBD-like superfamily/PGBD"/>
    <property type="match status" value="1"/>
</dbReference>
<dbReference type="InterPro" id="IPR036366">
    <property type="entry name" value="PGBDSf"/>
</dbReference>
<accession>A0A937FSQ5</accession>
<keyword evidence="2" id="KW-0812">Transmembrane</keyword>
<name>A0A937FSQ5_9BACT</name>
<dbReference type="RefSeq" id="WP_202854230.1">
    <property type="nucleotide sequence ID" value="NZ_JAEUGD010000001.1"/>
</dbReference>
<protein>
    <recommendedName>
        <fullName evidence="5">Peptidoglycan binding-like domain-containing protein</fullName>
    </recommendedName>
</protein>
<evidence type="ECO:0008006" key="5">
    <source>
        <dbReference type="Google" id="ProtNLM"/>
    </source>
</evidence>